<evidence type="ECO:0000313" key="2">
    <source>
        <dbReference type="EMBL" id="MDN4120772.1"/>
    </source>
</evidence>
<keyword evidence="1" id="KW-0812">Transmembrane</keyword>
<evidence type="ECO:0000256" key="1">
    <source>
        <dbReference type="SAM" id="Phobius"/>
    </source>
</evidence>
<feature type="transmembrane region" description="Helical" evidence="1">
    <location>
        <begin position="146"/>
        <end position="169"/>
    </location>
</feature>
<dbReference type="InterPro" id="IPR016768">
    <property type="entry name" value="UCP019883"/>
</dbReference>
<feature type="transmembrane region" description="Helical" evidence="1">
    <location>
        <begin position="82"/>
        <end position="102"/>
    </location>
</feature>
<keyword evidence="1" id="KW-0472">Membrane</keyword>
<keyword evidence="3" id="KW-1185">Reference proteome</keyword>
<feature type="transmembrane region" description="Helical" evidence="1">
    <location>
        <begin position="114"/>
        <end position="134"/>
    </location>
</feature>
<reference evidence="2" key="1">
    <citation type="submission" date="2021-11" db="EMBL/GenBank/DDBJ databases">
        <title>Draft genome sequence of Alcaligenes endophyticus type strain CCUG 75668T.</title>
        <authorList>
            <person name="Salva-Serra F."/>
            <person name="Duran R.E."/>
            <person name="Seeger M."/>
            <person name="Moore E.R.B."/>
            <person name="Jaen-Luchoro D."/>
        </authorList>
    </citation>
    <scope>NUCLEOTIDE SEQUENCE</scope>
    <source>
        <strain evidence="2">CCUG 75668</strain>
    </source>
</reference>
<keyword evidence="1" id="KW-1133">Transmembrane helix</keyword>
<feature type="transmembrane region" description="Helical" evidence="1">
    <location>
        <begin position="45"/>
        <end position="70"/>
    </location>
</feature>
<gene>
    <name evidence="2" type="ORF">LMS43_05700</name>
</gene>
<sequence length="178" mass="20427">MSQTFSVYLLIALALCVANLPFVIEKPFLLLPWSQKGESPRPMWVQFFIGVLFFCVLAFLVWVILSYLGSLSGLLANSSAEFMIKLLLALFSASLLMSLPGWLSKQQKVQKNLFIRLLEVLVFYCLVGALGFAFESHIGNRFPQNWEFYVITLCLFLVMAYPGFVYRYLMRHPKGKFE</sequence>
<dbReference type="Proteomes" id="UP001168613">
    <property type="component" value="Unassembled WGS sequence"/>
</dbReference>
<comment type="caution">
    <text evidence="2">The sequence shown here is derived from an EMBL/GenBank/DDBJ whole genome shotgun (WGS) entry which is preliminary data.</text>
</comment>
<protein>
    <submittedName>
        <fullName evidence="2">DUF2818 family protein</fullName>
    </submittedName>
</protein>
<dbReference type="Pfam" id="PF10993">
    <property type="entry name" value="DUF2818"/>
    <property type="match status" value="1"/>
</dbReference>
<proteinExistence type="predicted"/>
<feature type="transmembrane region" description="Helical" evidence="1">
    <location>
        <begin position="6"/>
        <end position="24"/>
    </location>
</feature>
<evidence type="ECO:0000313" key="3">
    <source>
        <dbReference type="Proteomes" id="UP001168613"/>
    </source>
</evidence>
<organism evidence="2 3">
    <name type="scientific">Alcaligenes endophyticus</name>
    <dbReference type="NCBI Taxonomy" id="1929088"/>
    <lineage>
        <taxon>Bacteria</taxon>
        <taxon>Pseudomonadati</taxon>
        <taxon>Pseudomonadota</taxon>
        <taxon>Betaproteobacteria</taxon>
        <taxon>Burkholderiales</taxon>
        <taxon>Alcaligenaceae</taxon>
        <taxon>Alcaligenes</taxon>
    </lineage>
</organism>
<accession>A0ABT8EHM6</accession>
<name>A0ABT8EHM6_9BURK</name>
<dbReference type="EMBL" id="JAJHNU010000001">
    <property type="protein sequence ID" value="MDN4120772.1"/>
    <property type="molecule type" value="Genomic_DNA"/>
</dbReference>